<gene>
    <name evidence="1" type="ORF">BN9_020520</name>
</gene>
<dbReference type="InParanoid" id="A0A024G341"/>
<dbReference type="Proteomes" id="UP000053237">
    <property type="component" value="Unassembled WGS sequence"/>
</dbReference>
<evidence type="ECO:0000313" key="1">
    <source>
        <dbReference type="EMBL" id="CCI41268.1"/>
    </source>
</evidence>
<protein>
    <submittedName>
        <fullName evidence="1">Uncharacterized protein</fullName>
    </submittedName>
</protein>
<dbReference type="AlphaFoldDB" id="A0A024G341"/>
<accession>A0A024G341</accession>
<sequence length="119" mass="13350">MTIGSVKRSTIIAQSQETRQNIDFDEAVMAAAILRDSTKEVKPKDCIASHILSNRGSKLKMLEKHLVEDVEMLQDHSISTNTQNRAFSLWAPSFFRLDGAQHTPLTKICFSMIDINSLS</sequence>
<keyword evidence="2" id="KW-1185">Reference proteome</keyword>
<proteinExistence type="predicted"/>
<evidence type="ECO:0000313" key="2">
    <source>
        <dbReference type="Proteomes" id="UP000053237"/>
    </source>
</evidence>
<reference evidence="1 2" key="1">
    <citation type="submission" date="2012-05" db="EMBL/GenBank/DDBJ databases">
        <title>Recombination and specialization in a pathogen metapopulation.</title>
        <authorList>
            <person name="Gardiner A."/>
            <person name="Kemen E."/>
            <person name="Schultz-Larsen T."/>
            <person name="MacLean D."/>
            <person name="Van Oosterhout C."/>
            <person name="Jones J.D.G."/>
        </authorList>
    </citation>
    <scope>NUCLEOTIDE SEQUENCE [LARGE SCALE GENOMIC DNA]</scope>
    <source>
        <strain evidence="1 2">Ac Nc2</strain>
    </source>
</reference>
<name>A0A024G341_9STRA</name>
<organism evidence="1 2">
    <name type="scientific">Albugo candida</name>
    <dbReference type="NCBI Taxonomy" id="65357"/>
    <lineage>
        <taxon>Eukaryota</taxon>
        <taxon>Sar</taxon>
        <taxon>Stramenopiles</taxon>
        <taxon>Oomycota</taxon>
        <taxon>Peronosporomycetes</taxon>
        <taxon>Albuginales</taxon>
        <taxon>Albuginaceae</taxon>
        <taxon>Albugo</taxon>
    </lineage>
</organism>
<comment type="caution">
    <text evidence="1">The sequence shown here is derived from an EMBL/GenBank/DDBJ whole genome shotgun (WGS) entry which is preliminary data.</text>
</comment>
<dbReference type="EMBL" id="CAIX01000016">
    <property type="protein sequence ID" value="CCI41268.1"/>
    <property type="molecule type" value="Genomic_DNA"/>
</dbReference>